<dbReference type="AlphaFoldDB" id="A0A1Z5HW22"/>
<organism evidence="12 13">
    <name type="scientific">Calderihabitans maritimus</name>
    <dbReference type="NCBI Taxonomy" id="1246530"/>
    <lineage>
        <taxon>Bacteria</taxon>
        <taxon>Bacillati</taxon>
        <taxon>Bacillota</taxon>
        <taxon>Clostridia</taxon>
        <taxon>Neomoorellales</taxon>
        <taxon>Calderihabitantaceae</taxon>
        <taxon>Calderihabitans</taxon>
    </lineage>
</organism>
<comment type="function">
    <text evidence="1 8">Binds to the 23S rRNA.</text>
</comment>
<feature type="domain" description="Ribosomal protein L9" evidence="10">
    <location>
        <begin position="1"/>
        <end position="47"/>
    </location>
</feature>
<keyword evidence="13" id="KW-1185">Reference proteome</keyword>
<dbReference type="FunFam" id="3.10.430.100:FF:000002">
    <property type="entry name" value="50S ribosomal protein L9"/>
    <property type="match status" value="1"/>
</dbReference>
<dbReference type="PANTHER" id="PTHR21368">
    <property type="entry name" value="50S RIBOSOMAL PROTEIN L9"/>
    <property type="match status" value="1"/>
</dbReference>
<evidence type="ECO:0000313" key="13">
    <source>
        <dbReference type="Proteomes" id="UP000197032"/>
    </source>
</evidence>
<evidence type="ECO:0000256" key="3">
    <source>
        <dbReference type="ARBA" id="ARBA00022730"/>
    </source>
</evidence>
<dbReference type="GO" id="GO:0019843">
    <property type="term" value="F:rRNA binding"/>
    <property type="evidence" value="ECO:0007669"/>
    <property type="project" value="UniProtKB-UniRule"/>
</dbReference>
<comment type="caution">
    <text evidence="12">The sequence shown here is derived from an EMBL/GenBank/DDBJ whole genome shotgun (WGS) entry which is preliminary data.</text>
</comment>
<dbReference type="GO" id="GO:1990904">
    <property type="term" value="C:ribonucleoprotein complex"/>
    <property type="evidence" value="ECO:0007669"/>
    <property type="project" value="UniProtKB-KW"/>
</dbReference>
<dbReference type="InterPro" id="IPR020069">
    <property type="entry name" value="Ribosomal_bL9_C"/>
</dbReference>
<evidence type="ECO:0000256" key="4">
    <source>
        <dbReference type="ARBA" id="ARBA00022884"/>
    </source>
</evidence>
<dbReference type="SUPFAM" id="SSF55658">
    <property type="entry name" value="L9 N-domain-like"/>
    <property type="match status" value="1"/>
</dbReference>
<proteinExistence type="inferred from homology"/>
<dbReference type="Proteomes" id="UP000197032">
    <property type="component" value="Unassembled WGS sequence"/>
</dbReference>
<accession>A0A1Z5HW22</accession>
<dbReference type="FunFam" id="3.40.5.10:FF:000002">
    <property type="entry name" value="50S ribosomal protein L9"/>
    <property type="match status" value="1"/>
</dbReference>
<dbReference type="Gene3D" id="3.10.430.100">
    <property type="entry name" value="Ribosomal protein L9, C-terminal domain"/>
    <property type="match status" value="1"/>
</dbReference>
<dbReference type="GO" id="GO:0005840">
    <property type="term" value="C:ribosome"/>
    <property type="evidence" value="ECO:0007669"/>
    <property type="project" value="UniProtKB-KW"/>
</dbReference>
<dbReference type="GO" id="GO:0003735">
    <property type="term" value="F:structural constituent of ribosome"/>
    <property type="evidence" value="ECO:0007669"/>
    <property type="project" value="InterPro"/>
</dbReference>
<dbReference type="Pfam" id="PF01281">
    <property type="entry name" value="Ribosomal_L9_N"/>
    <property type="match status" value="1"/>
</dbReference>
<evidence type="ECO:0000313" key="12">
    <source>
        <dbReference type="EMBL" id="GAW93714.1"/>
    </source>
</evidence>
<dbReference type="GO" id="GO:0006412">
    <property type="term" value="P:translation"/>
    <property type="evidence" value="ECO:0007669"/>
    <property type="project" value="UniProtKB-UniRule"/>
</dbReference>
<dbReference type="InterPro" id="IPR036791">
    <property type="entry name" value="Ribosomal_bL9_C_sf"/>
</dbReference>
<dbReference type="Gene3D" id="3.40.5.10">
    <property type="entry name" value="Ribosomal protein L9, N-terminal domain"/>
    <property type="match status" value="1"/>
</dbReference>
<dbReference type="Pfam" id="PF03948">
    <property type="entry name" value="Ribosomal_L9_C"/>
    <property type="match status" value="1"/>
</dbReference>
<protein>
    <recommendedName>
        <fullName evidence="7 8">Large ribosomal subunit protein bL9</fullName>
    </recommendedName>
</protein>
<evidence type="ECO:0000259" key="11">
    <source>
        <dbReference type="Pfam" id="PF03948"/>
    </source>
</evidence>
<dbReference type="SUPFAM" id="SSF55653">
    <property type="entry name" value="Ribosomal protein L9 C-domain"/>
    <property type="match status" value="1"/>
</dbReference>
<keyword evidence="4 8" id="KW-0694">RNA-binding</keyword>
<dbReference type="NCBIfam" id="TIGR00158">
    <property type="entry name" value="L9"/>
    <property type="match status" value="1"/>
</dbReference>
<keyword evidence="6 8" id="KW-0687">Ribonucleoprotein</keyword>
<evidence type="ECO:0000256" key="1">
    <source>
        <dbReference type="ARBA" id="ARBA00003058"/>
    </source>
</evidence>
<dbReference type="InterPro" id="IPR000244">
    <property type="entry name" value="Ribosomal_bL9"/>
</dbReference>
<dbReference type="InterPro" id="IPR036935">
    <property type="entry name" value="Ribosomal_bL9_N_sf"/>
</dbReference>
<dbReference type="InterPro" id="IPR009027">
    <property type="entry name" value="Ribosomal_bL9/RNase_H1_N"/>
</dbReference>
<feature type="coiled-coil region" evidence="9">
    <location>
        <begin position="37"/>
        <end position="71"/>
    </location>
</feature>
<feature type="domain" description="Large ribosomal subunit protein bL9 C-terminal" evidence="11">
    <location>
        <begin position="63"/>
        <end position="146"/>
    </location>
</feature>
<evidence type="ECO:0000256" key="9">
    <source>
        <dbReference type="SAM" id="Coils"/>
    </source>
</evidence>
<keyword evidence="5 8" id="KW-0689">Ribosomal protein</keyword>
<evidence type="ECO:0000256" key="5">
    <source>
        <dbReference type="ARBA" id="ARBA00022980"/>
    </source>
</evidence>
<dbReference type="InterPro" id="IPR020070">
    <property type="entry name" value="Ribosomal_bL9_N"/>
</dbReference>
<sequence length="148" mass="16605">MKVILTQDVKKLGRKDDVVEVSDGYGRNYLLPRGLAVEATPENLKKLEKKKEAQERQYKLELEQARKLADKIAQSAVEIRTKVGEKGKLFGSVTSKEIASALERELGIKVDKRKIELPEPIKAIGKYSVNIKLHPEVEAKVEVNVIEG</sequence>
<evidence type="ECO:0000256" key="6">
    <source>
        <dbReference type="ARBA" id="ARBA00023274"/>
    </source>
</evidence>
<evidence type="ECO:0000256" key="7">
    <source>
        <dbReference type="ARBA" id="ARBA00035292"/>
    </source>
</evidence>
<reference evidence="13" key="1">
    <citation type="journal article" date="2017" name="Appl. Environ. Microbiol.">
        <title>Genomic analysis of Calderihabitans maritimus KKC1, a thermophilic hydrogenogenic carboxydotrophic bacterium isolated from marine sediment.</title>
        <authorList>
            <person name="Omae K."/>
            <person name="Yoneda Y."/>
            <person name="Fukuyama Y."/>
            <person name="Yoshida T."/>
            <person name="Sako Y."/>
        </authorList>
    </citation>
    <scope>NUCLEOTIDE SEQUENCE [LARGE SCALE GENOMIC DNA]</scope>
    <source>
        <strain evidence="13">KKC1</strain>
    </source>
</reference>
<dbReference type="HAMAP" id="MF_00503">
    <property type="entry name" value="Ribosomal_bL9"/>
    <property type="match status" value="1"/>
</dbReference>
<name>A0A1Z5HW22_9FIRM</name>
<evidence type="ECO:0000259" key="10">
    <source>
        <dbReference type="Pfam" id="PF01281"/>
    </source>
</evidence>
<dbReference type="InterPro" id="IPR020594">
    <property type="entry name" value="Ribosomal_bL9_bac/chp"/>
</dbReference>
<dbReference type="RefSeq" id="WP_088554793.1">
    <property type="nucleotide sequence ID" value="NZ_BDGJ01000168.1"/>
</dbReference>
<evidence type="ECO:0000256" key="8">
    <source>
        <dbReference type="HAMAP-Rule" id="MF_00503"/>
    </source>
</evidence>
<keyword evidence="3 8" id="KW-0699">rRNA-binding</keyword>
<comment type="similarity">
    <text evidence="2 8">Belongs to the bacterial ribosomal protein bL9 family.</text>
</comment>
<gene>
    <name evidence="8" type="primary">rplI</name>
    <name evidence="12" type="ORF">KKC1_28420</name>
</gene>
<evidence type="ECO:0000256" key="2">
    <source>
        <dbReference type="ARBA" id="ARBA00010605"/>
    </source>
</evidence>
<dbReference type="OrthoDB" id="9788336at2"/>
<keyword evidence="9" id="KW-0175">Coiled coil</keyword>
<dbReference type="EMBL" id="BDGJ01000168">
    <property type="protein sequence ID" value="GAW93714.1"/>
    <property type="molecule type" value="Genomic_DNA"/>
</dbReference>